<feature type="region of interest" description="Disordered" evidence="1">
    <location>
        <begin position="149"/>
        <end position="175"/>
    </location>
</feature>
<evidence type="ECO:0000313" key="3">
    <source>
        <dbReference type="Proteomes" id="UP001222325"/>
    </source>
</evidence>
<sequence length="243" mass="26501">MQPDTARPHRPAPQRPVCPRRSDPREFTVVVRLRLASRPRCLRLSAQTALHIPAVSRNSRPPMRRVSASVRSSPCTAARTHAARLRPSRSVWTPRSHRSGAGHRTQRCDGALLARTPASHARRPTVLDAVPAMRVPSYAQVAAAHCEAERGDGGGGGRLELRRPRPTQAKSPRVRRACRAPGLLLTTLTQLSSERRFRPGHPFPPHPAAALPYASAALDACRSQRRPFAAARAPCCARSAARA</sequence>
<accession>A0AAD6XSS7</accession>
<dbReference type="EMBL" id="JARJCN010000017">
    <property type="protein sequence ID" value="KAJ7092816.1"/>
    <property type="molecule type" value="Genomic_DNA"/>
</dbReference>
<feature type="region of interest" description="Disordered" evidence="1">
    <location>
        <begin position="1"/>
        <end position="24"/>
    </location>
</feature>
<feature type="region of interest" description="Disordered" evidence="1">
    <location>
        <begin position="57"/>
        <end position="76"/>
    </location>
</feature>
<feature type="region of interest" description="Disordered" evidence="1">
    <location>
        <begin position="83"/>
        <end position="107"/>
    </location>
</feature>
<keyword evidence="3" id="KW-1185">Reference proteome</keyword>
<reference evidence="2" key="1">
    <citation type="submission" date="2023-03" db="EMBL/GenBank/DDBJ databases">
        <title>Massive genome expansion in bonnet fungi (Mycena s.s.) driven by repeated elements and novel gene families across ecological guilds.</title>
        <authorList>
            <consortium name="Lawrence Berkeley National Laboratory"/>
            <person name="Harder C.B."/>
            <person name="Miyauchi S."/>
            <person name="Viragh M."/>
            <person name="Kuo A."/>
            <person name="Thoen E."/>
            <person name="Andreopoulos B."/>
            <person name="Lu D."/>
            <person name="Skrede I."/>
            <person name="Drula E."/>
            <person name="Henrissat B."/>
            <person name="Morin E."/>
            <person name="Kohler A."/>
            <person name="Barry K."/>
            <person name="LaButti K."/>
            <person name="Morin E."/>
            <person name="Salamov A."/>
            <person name="Lipzen A."/>
            <person name="Mereny Z."/>
            <person name="Hegedus B."/>
            <person name="Baldrian P."/>
            <person name="Stursova M."/>
            <person name="Weitz H."/>
            <person name="Taylor A."/>
            <person name="Grigoriev I.V."/>
            <person name="Nagy L.G."/>
            <person name="Martin F."/>
            <person name="Kauserud H."/>
        </authorList>
    </citation>
    <scope>NUCLEOTIDE SEQUENCE</scope>
    <source>
        <strain evidence="2">CBHHK173m</strain>
    </source>
</reference>
<name>A0AAD6XSS7_9AGAR</name>
<organism evidence="2 3">
    <name type="scientific">Mycena belliarum</name>
    <dbReference type="NCBI Taxonomy" id="1033014"/>
    <lineage>
        <taxon>Eukaryota</taxon>
        <taxon>Fungi</taxon>
        <taxon>Dikarya</taxon>
        <taxon>Basidiomycota</taxon>
        <taxon>Agaricomycotina</taxon>
        <taxon>Agaricomycetes</taxon>
        <taxon>Agaricomycetidae</taxon>
        <taxon>Agaricales</taxon>
        <taxon>Marasmiineae</taxon>
        <taxon>Mycenaceae</taxon>
        <taxon>Mycena</taxon>
    </lineage>
</organism>
<feature type="compositionally biased region" description="Basic residues" evidence="1">
    <location>
        <begin position="95"/>
        <end position="105"/>
    </location>
</feature>
<dbReference type="AlphaFoldDB" id="A0AAD6XSS7"/>
<proteinExistence type="predicted"/>
<evidence type="ECO:0000256" key="1">
    <source>
        <dbReference type="SAM" id="MobiDB-lite"/>
    </source>
</evidence>
<comment type="caution">
    <text evidence="2">The sequence shown here is derived from an EMBL/GenBank/DDBJ whole genome shotgun (WGS) entry which is preliminary data.</text>
</comment>
<protein>
    <submittedName>
        <fullName evidence="2">Uncharacterized protein</fullName>
    </submittedName>
</protein>
<evidence type="ECO:0000313" key="2">
    <source>
        <dbReference type="EMBL" id="KAJ7092816.1"/>
    </source>
</evidence>
<dbReference type="Proteomes" id="UP001222325">
    <property type="component" value="Unassembled WGS sequence"/>
</dbReference>
<gene>
    <name evidence="2" type="ORF">B0H15DRAFT_832581</name>
</gene>